<dbReference type="Proteomes" id="UP001415857">
    <property type="component" value="Unassembled WGS sequence"/>
</dbReference>
<comment type="caution">
    <text evidence="2">The sequence shown here is derived from an EMBL/GenBank/DDBJ whole genome shotgun (WGS) entry which is preliminary data.</text>
</comment>
<feature type="region of interest" description="Disordered" evidence="1">
    <location>
        <begin position="127"/>
        <end position="150"/>
    </location>
</feature>
<sequence length="187" mass="21593">MPPTPFPINPFMERRKSRASTDEIAVVKAAAWAWYQHGSGSDGKPMREFDITRNRCGHKPSRYKLEAIRASDKGKEVPKTPSPIRTHNSLLDTYEIARISQELEFLIQSSSAKVYEKFLARDQDYQKNATEQESEADGIKKKKKEKKEKKVKGFWVRPAVVCGTREDVVDTHRVLGDHRRRRLLPEK</sequence>
<evidence type="ECO:0000256" key="1">
    <source>
        <dbReference type="SAM" id="MobiDB-lite"/>
    </source>
</evidence>
<gene>
    <name evidence="2" type="ORF">L1049_002471</name>
</gene>
<protein>
    <submittedName>
        <fullName evidence="2">Uncharacterized protein</fullName>
    </submittedName>
</protein>
<evidence type="ECO:0000313" key="3">
    <source>
        <dbReference type="Proteomes" id="UP001415857"/>
    </source>
</evidence>
<dbReference type="PANTHER" id="PTHR34665:SF4">
    <property type="entry name" value="DUF3741 DOMAIN-CONTAINING PROTEIN"/>
    <property type="match status" value="1"/>
</dbReference>
<evidence type="ECO:0000313" key="2">
    <source>
        <dbReference type="EMBL" id="KAK9272102.1"/>
    </source>
</evidence>
<accession>A0AAP0NEZ1</accession>
<organism evidence="2 3">
    <name type="scientific">Liquidambar formosana</name>
    <name type="common">Formosan gum</name>
    <dbReference type="NCBI Taxonomy" id="63359"/>
    <lineage>
        <taxon>Eukaryota</taxon>
        <taxon>Viridiplantae</taxon>
        <taxon>Streptophyta</taxon>
        <taxon>Embryophyta</taxon>
        <taxon>Tracheophyta</taxon>
        <taxon>Spermatophyta</taxon>
        <taxon>Magnoliopsida</taxon>
        <taxon>eudicotyledons</taxon>
        <taxon>Gunneridae</taxon>
        <taxon>Pentapetalae</taxon>
        <taxon>Saxifragales</taxon>
        <taxon>Altingiaceae</taxon>
        <taxon>Liquidambar</taxon>
    </lineage>
</organism>
<keyword evidence="3" id="KW-1185">Reference proteome</keyword>
<dbReference type="EMBL" id="JBBPBK010000013">
    <property type="protein sequence ID" value="KAK9272102.1"/>
    <property type="molecule type" value="Genomic_DNA"/>
</dbReference>
<dbReference type="AlphaFoldDB" id="A0AAP0NEZ1"/>
<name>A0AAP0NEZ1_LIQFO</name>
<reference evidence="2 3" key="1">
    <citation type="journal article" date="2024" name="Plant J.">
        <title>Genome sequences and population genomics reveal climatic adaptation and genomic divergence between two closely related sweetgum species.</title>
        <authorList>
            <person name="Xu W.Q."/>
            <person name="Ren C.Q."/>
            <person name="Zhang X.Y."/>
            <person name="Comes H.P."/>
            <person name="Liu X.H."/>
            <person name="Li Y.G."/>
            <person name="Kettle C.J."/>
            <person name="Jalonen R."/>
            <person name="Gaisberger H."/>
            <person name="Ma Y.Z."/>
            <person name="Qiu Y.X."/>
        </authorList>
    </citation>
    <scope>NUCLEOTIDE SEQUENCE [LARGE SCALE GENOMIC DNA]</scope>
    <source>
        <strain evidence="2">Hangzhou</strain>
    </source>
</reference>
<dbReference type="PANTHER" id="PTHR34665">
    <property type="entry name" value="DUF3741 DOMAIN-CONTAINING PROTEIN"/>
    <property type="match status" value="1"/>
</dbReference>
<proteinExistence type="predicted"/>
<feature type="compositionally biased region" description="Basic residues" evidence="1">
    <location>
        <begin position="140"/>
        <end position="150"/>
    </location>
</feature>